<dbReference type="InterPro" id="IPR052513">
    <property type="entry name" value="Thioester_dehydratase-like"/>
</dbReference>
<evidence type="ECO:0000259" key="1">
    <source>
        <dbReference type="Pfam" id="PF01796"/>
    </source>
</evidence>
<feature type="domain" description="ChsH2 rubredoxin-like zinc ribbon" evidence="2">
    <location>
        <begin position="10"/>
        <end position="43"/>
    </location>
</feature>
<sequence>MLDTSTTPFFEAAKEGRLMIARCTQCRQPHWYPRPLCPYCLGDTAWETASGRGTVYSYSVARRMGPVPYAMAYVRLEEGVTMLTNIVDADLDTIHIDQPVEVTFKPMEDGWMMPMFRPVEGQTDAA</sequence>
<dbReference type="PATRIC" id="fig|1329909.3.peg.1743"/>
<dbReference type="AlphaFoldDB" id="T0I8P7"/>
<proteinExistence type="predicted"/>
<evidence type="ECO:0000313" key="4">
    <source>
        <dbReference type="Proteomes" id="UP000015525"/>
    </source>
</evidence>
<dbReference type="PANTHER" id="PTHR34075">
    <property type="entry name" value="BLR3430 PROTEIN"/>
    <property type="match status" value="1"/>
</dbReference>
<dbReference type="PANTHER" id="PTHR34075:SF5">
    <property type="entry name" value="BLR3430 PROTEIN"/>
    <property type="match status" value="1"/>
</dbReference>
<dbReference type="SUPFAM" id="SSF50249">
    <property type="entry name" value="Nucleic acid-binding proteins"/>
    <property type="match status" value="1"/>
</dbReference>
<evidence type="ECO:0000259" key="2">
    <source>
        <dbReference type="Pfam" id="PF12172"/>
    </source>
</evidence>
<dbReference type="InterPro" id="IPR002878">
    <property type="entry name" value="ChsH2_C"/>
</dbReference>
<gene>
    <name evidence="3" type="ORF">L288_09000</name>
</gene>
<feature type="domain" description="ChsH2 C-terminal OB-fold" evidence="1">
    <location>
        <begin position="46"/>
        <end position="105"/>
    </location>
</feature>
<dbReference type="Gene3D" id="6.10.30.10">
    <property type="match status" value="1"/>
</dbReference>
<evidence type="ECO:0000313" key="3">
    <source>
        <dbReference type="EMBL" id="EQB08055.1"/>
    </source>
</evidence>
<dbReference type="Pfam" id="PF01796">
    <property type="entry name" value="OB_ChsH2_C"/>
    <property type="match status" value="1"/>
</dbReference>
<organism evidence="3 4">
    <name type="scientific">Sphingobium quisquiliarum P25</name>
    <dbReference type="NCBI Taxonomy" id="1329909"/>
    <lineage>
        <taxon>Bacteria</taxon>
        <taxon>Pseudomonadati</taxon>
        <taxon>Pseudomonadota</taxon>
        <taxon>Alphaproteobacteria</taxon>
        <taxon>Sphingomonadales</taxon>
        <taxon>Sphingomonadaceae</taxon>
        <taxon>Sphingobium</taxon>
    </lineage>
</organism>
<accession>T0I8P7</accession>
<dbReference type="Proteomes" id="UP000015525">
    <property type="component" value="Unassembled WGS sequence"/>
</dbReference>
<protein>
    <recommendedName>
        <fullName evidence="5">DNA-binding protein</fullName>
    </recommendedName>
</protein>
<dbReference type="InterPro" id="IPR012340">
    <property type="entry name" value="NA-bd_OB-fold"/>
</dbReference>
<keyword evidence="4" id="KW-1185">Reference proteome</keyword>
<dbReference type="EMBL" id="ATHO01000072">
    <property type="protein sequence ID" value="EQB08055.1"/>
    <property type="molecule type" value="Genomic_DNA"/>
</dbReference>
<dbReference type="InterPro" id="IPR022002">
    <property type="entry name" value="ChsH2_Znr"/>
</dbReference>
<comment type="caution">
    <text evidence="3">The sequence shown here is derived from an EMBL/GenBank/DDBJ whole genome shotgun (WGS) entry which is preliminary data.</text>
</comment>
<name>T0I8P7_9SPHN</name>
<dbReference type="Pfam" id="PF12172">
    <property type="entry name" value="zf-ChsH2"/>
    <property type="match status" value="1"/>
</dbReference>
<reference evidence="3 4" key="1">
    <citation type="journal article" date="2013" name="Genome Announc.">
        <title>Draft Genome Sequence of Sphingobium quisquiliarum Strain P25T, a Novel Hexachlorocyclohexane (HCH)-Degrading Bacterium Isolated from an HCH Dumpsite.</title>
        <authorList>
            <person name="Kumar Singh A."/>
            <person name="Sangwan N."/>
            <person name="Sharma A."/>
            <person name="Gupta V."/>
            <person name="Khurana J.P."/>
            <person name="Lal R."/>
        </authorList>
    </citation>
    <scope>NUCLEOTIDE SEQUENCE [LARGE SCALE GENOMIC DNA]</scope>
    <source>
        <strain evidence="3 4">P25</strain>
    </source>
</reference>
<evidence type="ECO:0008006" key="5">
    <source>
        <dbReference type="Google" id="ProtNLM"/>
    </source>
</evidence>